<name>A0A1H9J390_9BACT</name>
<evidence type="ECO:0000313" key="2">
    <source>
        <dbReference type="EMBL" id="SEQ81236.1"/>
    </source>
</evidence>
<organism evidence="2 3">
    <name type="scientific">Neolewinella agarilytica</name>
    <dbReference type="NCBI Taxonomy" id="478744"/>
    <lineage>
        <taxon>Bacteria</taxon>
        <taxon>Pseudomonadati</taxon>
        <taxon>Bacteroidota</taxon>
        <taxon>Saprospiria</taxon>
        <taxon>Saprospirales</taxon>
        <taxon>Lewinellaceae</taxon>
        <taxon>Neolewinella</taxon>
    </lineage>
</organism>
<feature type="region of interest" description="Disordered" evidence="1">
    <location>
        <begin position="1"/>
        <end position="34"/>
    </location>
</feature>
<reference evidence="3" key="1">
    <citation type="submission" date="2016-10" db="EMBL/GenBank/DDBJ databases">
        <authorList>
            <person name="Varghese N."/>
            <person name="Submissions S."/>
        </authorList>
    </citation>
    <scope>NUCLEOTIDE SEQUENCE [LARGE SCALE GENOMIC DNA]</scope>
    <source>
        <strain evidence="3">DSM 24740</strain>
    </source>
</reference>
<dbReference type="STRING" id="478744.SAMN05444359_11669"/>
<accession>A0A1H9J390</accession>
<evidence type="ECO:0000256" key="1">
    <source>
        <dbReference type="SAM" id="MobiDB-lite"/>
    </source>
</evidence>
<gene>
    <name evidence="2" type="ORF">SAMN05444359_11669</name>
</gene>
<dbReference type="Proteomes" id="UP000199021">
    <property type="component" value="Unassembled WGS sequence"/>
</dbReference>
<dbReference type="AlphaFoldDB" id="A0A1H9J390"/>
<dbReference type="EMBL" id="FOFB01000016">
    <property type="protein sequence ID" value="SEQ81236.1"/>
    <property type="molecule type" value="Genomic_DNA"/>
</dbReference>
<sequence length="67" mass="7282">MASGQTERLEETSPHRRWQQRSSLLSGKYGLRPNGEGLRETLRVSGGNLALPINGVGVTATFIGFIL</sequence>
<evidence type="ECO:0000313" key="3">
    <source>
        <dbReference type="Proteomes" id="UP000199021"/>
    </source>
</evidence>
<proteinExistence type="predicted"/>
<keyword evidence="3" id="KW-1185">Reference proteome</keyword>
<protein>
    <submittedName>
        <fullName evidence="2">Uncharacterized protein</fullName>
    </submittedName>
</protein>
<dbReference type="InParanoid" id="A0A1H9J390"/>